<dbReference type="EMBL" id="CM046103">
    <property type="protein sequence ID" value="KAI8427386.1"/>
    <property type="molecule type" value="Genomic_DNA"/>
</dbReference>
<reference evidence="1 2" key="1">
    <citation type="journal article" date="2022" name="Genome Biol. Evol.">
        <title>The Spruce Budworm Genome: Reconstructing the Evolutionary History of Antifreeze Proteins.</title>
        <authorList>
            <person name="Beliveau C."/>
            <person name="Gagne P."/>
            <person name="Picq S."/>
            <person name="Vernygora O."/>
            <person name="Keeling C.I."/>
            <person name="Pinkney K."/>
            <person name="Doucet D."/>
            <person name="Wen F."/>
            <person name="Johnston J.S."/>
            <person name="Maaroufi H."/>
            <person name="Boyle B."/>
            <person name="Laroche J."/>
            <person name="Dewar K."/>
            <person name="Juretic N."/>
            <person name="Blackburn G."/>
            <person name="Nisole A."/>
            <person name="Brunet B."/>
            <person name="Brandao M."/>
            <person name="Lumley L."/>
            <person name="Duan J."/>
            <person name="Quan G."/>
            <person name="Lucarotti C.J."/>
            <person name="Roe A.D."/>
            <person name="Sperling F.A.H."/>
            <person name="Levesque R.C."/>
            <person name="Cusson M."/>
        </authorList>
    </citation>
    <scope>NUCLEOTIDE SEQUENCE [LARGE SCALE GENOMIC DNA]</scope>
    <source>
        <strain evidence="1">Glfc:IPQL:Cfum</strain>
    </source>
</reference>
<accession>A0ACC0JT73</accession>
<evidence type="ECO:0000313" key="2">
    <source>
        <dbReference type="Proteomes" id="UP001064048"/>
    </source>
</evidence>
<dbReference type="Proteomes" id="UP001064048">
    <property type="component" value="Chromosome 3"/>
</dbReference>
<name>A0ACC0JT73_CHOFU</name>
<protein>
    <submittedName>
        <fullName evidence="1">Uncharacterized protein</fullName>
    </submittedName>
</protein>
<evidence type="ECO:0000313" key="1">
    <source>
        <dbReference type="EMBL" id="KAI8427386.1"/>
    </source>
</evidence>
<keyword evidence="2" id="KW-1185">Reference proteome</keyword>
<gene>
    <name evidence="1" type="ORF">MSG28_001941</name>
</gene>
<proteinExistence type="predicted"/>
<sequence length="484" mass="54589">MRLLTVIFQLIIYYFTILTEVLSVMEARYVPVANGPCVFSSEESVYSTTTYVTPLVTYRNHHRRLARAGRRELFLAAAFRPGAAPAPVPFLAYLSTRASANIVDALQNRGSPNSALKALLYWTRRELTERCVQLAHRAPEYIDVQYALKSVILTALVLCFTAKCHVTRFDVGNERRATACVPTFRHQRIVITFYLVFYAVLALMFSLCMGGLFLSLDNKRPTYTLDRSLIGSNPGVTTRPLPAGGELKISRDETNSTDEYVKDLAQFFEAYENESFYKEQTVCVRADNFGYPDTPCIFVKLNKILDWEPEYYNDVNNIPEDFPADLVEHIKDLSEAERSQLWVWCFDETGNGTVVEYPWGRALPGFQPFRVDTEYKNPILAVQLTPEDNQWNLDVQISHIVYAAYPLEAASGRAAASLRGRASGDAASGTCPTADDEREASRAMNTHTVIRCRVLAKNVLYNKSIKEASGYARVLIHIEENTAE</sequence>
<comment type="caution">
    <text evidence="1">The sequence shown here is derived from an EMBL/GenBank/DDBJ whole genome shotgun (WGS) entry which is preliminary data.</text>
</comment>
<organism evidence="1 2">
    <name type="scientific">Choristoneura fumiferana</name>
    <name type="common">Spruce budworm moth</name>
    <name type="synonym">Archips fumiferana</name>
    <dbReference type="NCBI Taxonomy" id="7141"/>
    <lineage>
        <taxon>Eukaryota</taxon>
        <taxon>Metazoa</taxon>
        <taxon>Ecdysozoa</taxon>
        <taxon>Arthropoda</taxon>
        <taxon>Hexapoda</taxon>
        <taxon>Insecta</taxon>
        <taxon>Pterygota</taxon>
        <taxon>Neoptera</taxon>
        <taxon>Endopterygota</taxon>
        <taxon>Lepidoptera</taxon>
        <taxon>Glossata</taxon>
        <taxon>Ditrysia</taxon>
        <taxon>Tortricoidea</taxon>
        <taxon>Tortricidae</taxon>
        <taxon>Tortricinae</taxon>
        <taxon>Choristoneura</taxon>
    </lineage>
</organism>